<reference evidence="1 2" key="1">
    <citation type="journal article" date="2006" name="Nature">
        <title>Global trends of whole-genome duplications revealed by the ciliate Paramecium tetraurelia.</title>
        <authorList>
            <consortium name="Genoscope"/>
            <person name="Aury J.-M."/>
            <person name="Jaillon O."/>
            <person name="Duret L."/>
            <person name="Noel B."/>
            <person name="Jubin C."/>
            <person name="Porcel B.M."/>
            <person name="Segurens B."/>
            <person name="Daubin V."/>
            <person name="Anthouard V."/>
            <person name="Aiach N."/>
            <person name="Arnaiz O."/>
            <person name="Billaut A."/>
            <person name="Beisson J."/>
            <person name="Blanc I."/>
            <person name="Bouhouche K."/>
            <person name="Camara F."/>
            <person name="Duharcourt S."/>
            <person name="Guigo R."/>
            <person name="Gogendeau D."/>
            <person name="Katinka M."/>
            <person name="Keller A.-M."/>
            <person name="Kissmehl R."/>
            <person name="Klotz C."/>
            <person name="Koll F."/>
            <person name="Le Moue A."/>
            <person name="Lepere C."/>
            <person name="Malinsky S."/>
            <person name="Nowacki M."/>
            <person name="Nowak J.K."/>
            <person name="Plattner H."/>
            <person name="Poulain J."/>
            <person name="Ruiz F."/>
            <person name="Serrano V."/>
            <person name="Zagulski M."/>
            <person name="Dessen P."/>
            <person name="Betermier M."/>
            <person name="Weissenbach J."/>
            <person name="Scarpelli C."/>
            <person name="Schachter V."/>
            <person name="Sperling L."/>
            <person name="Meyer E."/>
            <person name="Cohen J."/>
            <person name="Wincker P."/>
        </authorList>
    </citation>
    <scope>NUCLEOTIDE SEQUENCE [LARGE SCALE GENOMIC DNA]</scope>
    <source>
        <strain evidence="1 2">Stock d4-2</strain>
    </source>
</reference>
<organism evidence="1 2">
    <name type="scientific">Paramecium tetraurelia</name>
    <dbReference type="NCBI Taxonomy" id="5888"/>
    <lineage>
        <taxon>Eukaryota</taxon>
        <taxon>Sar</taxon>
        <taxon>Alveolata</taxon>
        <taxon>Ciliophora</taxon>
        <taxon>Intramacronucleata</taxon>
        <taxon>Oligohymenophorea</taxon>
        <taxon>Peniculida</taxon>
        <taxon>Parameciidae</taxon>
        <taxon>Paramecium</taxon>
    </lineage>
</organism>
<gene>
    <name evidence="1" type="ORF">GSPATT00039832001</name>
</gene>
<dbReference type="AlphaFoldDB" id="A0DY33"/>
<accession>A0DY33</accession>
<name>A0DY33_PARTE</name>
<dbReference type="KEGG" id="ptm:GSPATT00039832001"/>
<evidence type="ECO:0000313" key="2">
    <source>
        <dbReference type="Proteomes" id="UP000000600"/>
    </source>
</evidence>
<evidence type="ECO:0000313" key="1">
    <source>
        <dbReference type="EMBL" id="CAK87950.1"/>
    </source>
</evidence>
<dbReference type="Proteomes" id="UP000000600">
    <property type="component" value="Unassembled WGS sequence"/>
</dbReference>
<feature type="non-terminal residue" evidence="1">
    <location>
        <position position="41"/>
    </location>
</feature>
<sequence length="41" mass="4803">MSQFSKQEDTYTNGEFIIHASQLISRGQFDFMLYEQIQLAS</sequence>
<protein>
    <submittedName>
        <fullName evidence="1">Uncharacterized protein</fullName>
    </submittedName>
</protein>
<dbReference type="HOGENOM" id="CLU_3282612_0_0_1"/>
<dbReference type="GeneID" id="5041130"/>
<dbReference type="EMBL" id="CT868641">
    <property type="protein sequence ID" value="CAK87950.1"/>
    <property type="molecule type" value="Genomic_DNA"/>
</dbReference>
<keyword evidence="2" id="KW-1185">Reference proteome</keyword>
<dbReference type="InParanoid" id="A0DY33"/>
<dbReference type="RefSeq" id="XP_001455347.1">
    <property type="nucleotide sequence ID" value="XM_001455310.2"/>
</dbReference>
<proteinExistence type="predicted"/>